<dbReference type="InterPro" id="IPR055152">
    <property type="entry name" value="Transketolase-like_C_2"/>
</dbReference>
<protein>
    <recommendedName>
        <fullName evidence="4 10">Transketolase</fullName>
        <ecNumber evidence="3 10">2.2.1.1</ecNumber>
    </recommendedName>
</protein>
<dbReference type="InterPro" id="IPR005478">
    <property type="entry name" value="Transketolase_bac-like"/>
</dbReference>
<dbReference type="SMART" id="SM00861">
    <property type="entry name" value="Transket_pyr"/>
    <property type="match status" value="1"/>
</dbReference>
<evidence type="ECO:0000256" key="4">
    <source>
        <dbReference type="ARBA" id="ARBA00016662"/>
    </source>
</evidence>
<feature type="site" description="Important for catalytic activity" evidence="15">
    <location>
        <position position="276"/>
    </location>
</feature>
<feature type="binding site" evidence="12">
    <location>
        <position position="276"/>
    </location>
    <ligand>
        <name>substrate</name>
    </ligand>
</feature>
<dbReference type="PANTHER" id="PTHR43522">
    <property type="entry name" value="TRANSKETOLASE"/>
    <property type="match status" value="1"/>
</dbReference>
<evidence type="ECO:0000259" key="16">
    <source>
        <dbReference type="SMART" id="SM00861"/>
    </source>
</evidence>
<feature type="binding site" evidence="12">
    <location>
        <position position="371"/>
    </location>
    <ligand>
        <name>substrate</name>
    </ligand>
</feature>
<comment type="similarity">
    <text evidence="1">Belongs to the transketolase family.</text>
</comment>
<dbReference type="FunFam" id="3.40.50.970:FF:000003">
    <property type="entry name" value="Transketolase"/>
    <property type="match status" value="1"/>
</dbReference>
<dbReference type="GO" id="GO:0006098">
    <property type="term" value="P:pentose-phosphate shunt"/>
    <property type="evidence" value="ECO:0007669"/>
    <property type="project" value="TreeGrafter"/>
</dbReference>
<dbReference type="NCBIfam" id="TIGR00232">
    <property type="entry name" value="tktlase_bact"/>
    <property type="match status" value="1"/>
</dbReference>
<feature type="binding site" evidence="12">
    <location>
        <position position="492"/>
    </location>
    <ligand>
        <name>substrate</name>
    </ligand>
</feature>
<dbReference type="PROSITE" id="PS00802">
    <property type="entry name" value="TRANSKETOLASE_2"/>
    <property type="match status" value="1"/>
</dbReference>
<feature type="binding site" evidence="12">
    <location>
        <position position="542"/>
    </location>
    <ligand>
        <name>substrate</name>
    </ligand>
</feature>
<dbReference type="InterPro" id="IPR020826">
    <property type="entry name" value="Transketolase_BS"/>
</dbReference>
<dbReference type="FunFam" id="3.40.50.970:FF:000004">
    <property type="entry name" value="Transketolase"/>
    <property type="match status" value="1"/>
</dbReference>
<evidence type="ECO:0000256" key="3">
    <source>
        <dbReference type="ARBA" id="ARBA00013152"/>
    </source>
</evidence>
<dbReference type="EC" id="2.2.1.1" evidence="3 10"/>
<dbReference type="FunFam" id="3.40.50.920:FF:000003">
    <property type="entry name" value="Transketolase"/>
    <property type="match status" value="1"/>
</dbReference>
<dbReference type="AlphaFoldDB" id="A0A6N2TJ71"/>
<gene>
    <name evidence="17" type="primary">tkt</name>
    <name evidence="17" type="ORF">AOLFYP35_01397</name>
</gene>
<dbReference type="CDD" id="cd07033">
    <property type="entry name" value="TPP_PYR_DXS_TK_like"/>
    <property type="match status" value="1"/>
</dbReference>
<evidence type="ECO:0000256" key="2">
    <source>
        <dbReference type="ARBA" id="ARBA00011738"/>
    </source>
</evidence>
<dbReference type="GO" id="GO:0004802">
    <property type="term" value="F:transketolase activity"/>
    <property type="evidence" value="ECO:0007669"/>
    <property type="project" value="UniProtKB-UniRule"/>
</dbReference>
<dbReference type="SUPFAM" id="SSF52518">
    <property type="entry name" value="Thiamin diphosphate-binding fold (THDP-binding)"/>
    <property type="match status" value="2"/>
</dbReference>
<comment type="cofactor">
    <cofactor evidence="13">
        <name>thiamine diphosphate</name>
        <dbReference type="ChEBI" id="CHEBI:58937"/>
    </cofactor>
    <text evidence="13">Binds 1 thiamine pyrophosphate per subunit. During the reaction, the substrate forms a covalent intermediate with the cofactor.</text>
</comment>
<feature type="binding site" evidence="12">
    <location>
        <position position="398"/>
    </location>
    <ligand>
        <name>substrate</name>
    </ligand>
</feature>
<dbReference type="SUPFAM" id="SSF52922">
    <property type="entry name" value="TK C-terminal domain-like"/>
    <property type="match status" value="1"/>
</dbReference>
<keyword evidence="7 14" id="KW-0460">Magnesium</keyword>
<dbReference type="InterPro" id="IPR029061">
    <property type="entry name" value="THDP-binding"/>
</dbReference>
<feature type="binding site" evidence="13">
    <location>
        <begin position="119"/>
        <end position="121"/>
    </location>
    <ligand>
        <name>thiamine diphosphate</name>
        <dbReference type="ChEBI" id="CHEBI:58937"/>
    </ligand>
</feature>
<evidence type="ECO:0000256" key="14">
    <source>
        <dbReference type="PIRSR" id="PIRSR605478-4"/>
    </source>
</evidence>
<evidence type="ECO:0000256" key="5">
    <source>
        <dbReference type="ARBA" id="ARBA00022679"/>
    </source>
</evidence>
<dbReference type="GO" id="GO:0000287">
    <property type="term" value="F:magnesium ion binding"/>
    <property type="evidence" value="ECO:0007669"/>
    <property type="project" value="UniProtKB-ARBA"/>
</dbReference>
<feature type="binding site" evidence="14">
    <location>
        <position position="163"/>
    </location>
    <ligand>
        <name>Mg(2+)</name>
        <dbReference type="ChEBI" id="CHEBI:18420"/>
    </ligand>
</feature>
<evidence type="ECO:0000256" key="13">
    <source>
        <dbReference type="PIRSR" id="PIRSR605478-3"/>
    </source>
</evidence>
<reference evidence="17" key="1">
    <citation type="submission" date="2019-11" db="EMBL/GenBank/DDBJ databases">
        <authorList>
            <person name="Feng L."/>
        </authorList>
    </citation>
    <scope>NUCLEOTIDE SEQUENCE</scope>
    <source>
        <strain evidence="17">AodontolyticusLFYP35</strain>
    </source>
</reference>
<dbReference type="Gene3D" id="3.40.50.970">
    <property type="match status" value="2"/>
</dbReference>
<evidence type="ECO:0000256" key="1">
    <source>
        <dbReference type="ARBA" id="ARBA00007131"/>
    </source>
</evidence>
<name>A0A6N2TJ71_9ACTO</name>
<dbReference type="Pfam" id="PF22613">
    <property type="entry name" value="Transketolase_C_1"/>
    <property type="match status" value="1"/>
</dbReference>
<dbReference type="Pfam" id="PF02779">
    <property type="entry name" value="Transket_pyr"/>
    <property type="match status" value="1"/>
</dbReference>
<dbReference type="Pfam" id="PF00456">
    <property type="entry name" value="Transketolase_N"/>
    <property type="match status" value="1"/>
</dbReference>
<evidence type="ECO:0000256" key="7">
    <source>
        <dbReference type="ARBA" id="ARBA00022842"/>
    </source>
</evidence>
<dbReference type="GO" id="GO:0005829">
    <property type="term" value="C:cytosol"/>
    <property type="evidence" value="ECO:0007669"/>
    <property type="project" value="TreeGrafter"/>
</dbReference>
<feature type="binding site" evidence="14">
    <location>
        <position position="193"/>
    </location>
    <ligand>
        <name>Mg(2+)</name>
        <dbReference type="ChEBI" id="CHEBI:18420"/>
    </ligand>
</feature>
<feature type="binding site" evidence="12">
    <location>
        <position position="484"/>
    </location>
    <ligand>
        <name>substrate</name>
    </ligand>
</feature>
<feature type="binding site" evidence="13">
    <location>
        <position position="193"/>
    </location>
    <ligand>
        <name>thiamine diphosphate</name>
        <dbReference type="ChEBI" id="CHEBI:58937"/>
    </ligand>
</feature>
<feature type="active site" description="Proton donor" evidence="11">
    <location>
        <position position="434"/>
    </location>
</feature>
<evidence type="ECO:0000313" key="17">
    <source>
        <dbReference type="EMBL" id="VYT05780.1"/>
    </source>
</evidence>
<evidence type="ECO:0000256" key="11">
    <source>
        <dbReference type="PIRSR" id="PIRSR605478-1"/>
    </source>
</evidence>
<dbReference type="Gene3D" id="3.40.50.920">
    <property type="match status" value="1"/>
</dbReference>
<feature type="domain" description="Transketolase-like pyrimidine-binding" evidence="16">
    <location>
        <begin position="368"/>
        <end position="547"/>
    </location>
</feature>
<dbReference type="InterPro" id="IPR005475">
    <property type="entry name" value="Transketolase-like_Pyr-bd"/>
</dbReference>
<feature type="binding site" evidence="12">
    <location>
        <position position="31"/>
    </location>
    <ligand>
        <name>substrate</name>
    </ligand>
</feature>
<comment type="catalytic activity">
    <reaction evidence="9">
        <text>D-sedoheptulose 7-phosphate + D-glyceraldehyde 3-phosphate = aldehydo-D-ribose 5-phosphate + D-xylulose 5-phosphate</text>
        <dbReference type="Rhea" id="RHEA:10508"/>
        <dbReference type="ChEBI" id="CHEBI:57483"/>
        <dbReference type="ChEBI" id="CHEBI:57737"/>
        <dbReference type="ChEBI" id="CHEBI:58273"/>
        <dbReference type="ChEBI" id="CHEBI:59776"/>
        <dbReference type="EC" id="2.2.1.1"/>
    </reaction>
</comment>
<feature type="binding site" evidence="14">
    <location>
        <position position="195"/>
    </location>
    <ligand>
        <name>Mg(2+)</name>
        <dbReference type="ChEBI" id="CHEBI:18420"/>
    </ligand>
</feature>
<feature type="binding site" evidence="13">
    <location>
        <position position="71"/>
    </location>
    <ligand>
        <name>thiamine diphosphate</name>
        <dbReference type="ChEBI" id="CHEBI:58937"/>
    </ligand>
</feature>
<feature type="binding site" evidence="13">
    <location>
        <position position="276"/>
    </location>
    <ligand>
        <name>thiamine diphosphate</name>
        <dbReference type="ChEBI" id="CHEBI:58937"/>
    </ligand>
</feature>
<dbReference type="InterPro" id="IPR009014">
    <property type="entry name" value="Transketo_C/PFOR_II"/>
</dbReference>
<evidence type="ECO:0000256" key="15">
    <source>
        <dbReference type="PIRSR" id="PIRSR605478-5"/>
    </source>
</evidence>
<comment type="subunit">
    <text evidence="2">Homodimer.</text>
</comment>
<accession>A0A6N2TJ71</accession>
<feature type="binding site" evidence="12">
    <location>
        <position position="496"/>
    </location>
    <ligand>
        <name>substrate</name>
    </ligand>
</feature>
<dbReference type="InterPro" id="IPR033247">
    <property type="entry name" value="Transketolase_fam"/>
</dbReference>
<organism evidence="17">
    <name type="scientific">Schaalia odontolytica</name>
    <dbReference type="NCBI Taxonomy" id="1660"/>
    <lineage>
        <taxon>Bacteria</taxon>
        <taxon>Bacillati</taxon>
        <taxon>Actinomycetota</taxon>
        <taxon>Actinomycetes</taxon>
        <taxon>Actinomycetales</taxon>
        <taxon>Actinomycetaceae</taxon>
        <taxon>Schaalia</taxon>
    </lineage>
</organism>
<feature type="site" description="Important for catalytic activity" evidence="15">
    <location>
        <position position="31"/>
    </location>
</feature>
<dbReference type="CDD" id="cd02012">
    <property type="entry name" value="TPP_TK"/>
    <property type="match status" value="1"/>
</dbReference>
<evidence type="ECO:0000256" key="8">
    <source>
        <dbReference type="ARBA" id="ARBA00023052"/>
    </source>
</evidence>
<dbReference type="EMBL" id="CACRSM010000002">
    <property type="protein sequence ID" value="VYT05780.1"/>
    <property type="molecule type" value="Genomic_DNA"/>
</dbReference>
<sequence length="693" mass="74957">MPASWNELDSRAISTAKILAADAVERVGNGHPGAAISLAPAAYALYQHHLHLDPSDPHWLGRDRFILSSGHSSLTQYLQLYLAGMGVELEDLKALRTEGALTPGHPEFGHTPGVELTTGPLGTGLASAVGFAMAERFTHGLLDPDTPHGQSIFDHCVYVIAGDGCLQEGVSAEASSLAGTQKLGNLIVLWDDNRISIEGDTDIAFSEDVLKRYESYGWHVQRVDWLSEDGSYVEDVHALDEALEAARDNTDQPSIIALRTIIGWPTPEKSNTGGIHGAKLGEEALRGLKLALGADPDAHFAVDEEAVAHSRKQFAQRAQTLRDQWDQRFKQWEEANPERAALLKRLRQGELPQGWEKALPEFPADKAIATRSASGKVLNAIAPVLPELWGGSADLGGSNNTFLNGLTSFLPEGTYSRSFEADPYGRNLHFGIREFAMACAMNGIAADGLTRVYGGTFFVFSDFMRGAVRLAALMDLPVTYVWTHDSIGVGEDGPTHQPIEHLASYRAIPNLAVIRPADAAETVQAWKKILEQHHPAALVLSRQNLPNPARGEGSELASAQGVARGAYILADCEGTPEVILMATGSEVAPTLEAHQLLKAEGIASRVVSVPCIEWFESQDEAYRESVLPSAVRARVAVEAGIALPWYRWVGEAGRIVSLEHFGESVDGARLFEKYGFTPENIAAKARESFAAAH</sequence>
<evidence type="ECO:0000256" key="12">
    <source>
        <dbReference type="PIRSR" id="PIRSR605478-2"/>
    </source>
</evidence>
<feature type="binding site" evidence="13">
    <location>
        <position position="164"/>
    </location>
    <ligand>
        <name>thiamine diphosphate</name>
        <dbReference type="ChEBI" id="CHEBI:58937"/>
    </ligand>
</feature>
<evidence type="ECO:0000256" key="10">
    <source>
        <dbReference type="NCBIfam" id="TIGR00232"/>
    </source>
</evidence>
<keyword evidence="6 14" id="KW-0479">Metal-binding</keyword>
<proteinExistence type="inferred from homology"/>
<keyword evidence="8 13" id="KW-0786">Thiamine pyrophosphate</keyword>
<feature type="binding site" evidence="13">
    <location>
        <position position="460"/>
    </location>
    <ligand>
        <name>thiamine diphosphate</name>
        <dbReference type="ChEBI" id="CHEBI:58937"/>
    </ligand>
</feature>
<evidence type="ECO:0000256" key="6">
    <source>
        <dbReference type="ARBA" id="ARBA00022723"/>
    </source>
</evidence>
<dbReference type="PANTHER" id="PTHR43522:SF2">
    <property type="entry name" value="TRANSKETOLASE 1-RELATED"/>
    <property type="match status" value="1"/>
</dbReference>
<comment type="cofactor">
    <cofactor evidence="14">
        <name>Mg(2+)</name>
        <dbReference type="ChEBI" id="CHEBI:18420"/>
    </cofactor>
    <text evidence="14">Binds 1 Mg(2+) ion per subunit. Can also utilize other divalent metal cations, such as Ca(2+), Mn(2+) and Co(2+).</text>
</comment>
<keyword evidence="5 17" id="KW-0808">Transferase</keyword>
<evidence type="ECO:0000256" key="9">
    <source>
        <dbReference type="ARBA" id="ARBA00049473"/>
    </source>
</evidence>
<dbReference type="InterPro" id="IPR005474">
    <property type="entry name" value="Transketolase_N"/>
</dbReference>